<proteinExistence type="inferred from homology"/>
<dbReference type="InterPro" id="IPR011600">
    <property type="entry name" value="Pept_C14_caspase"/>
</dbReference>
<keyword evidence="4" id="KW-0378">Hydrolase</keyword>
<dbReference type="PROSITE" id="PS50208">
    <property type="entry name" value="CASPASE_P20"/>
    <property type="match status" value="1"/>
</dbReference>
<dbReference type="InterPro" id="IPR002398">
    <property type="entry name" value="Pept_C14"/>
</dbReference>
<gene>
    <name evidence="9" type="primary">Dredd</name>
    <name evidence="9" type="ORF">Bhyg_14749</name>
</gene>
<dbReference type="PROSITE" id="PS50207">
    <property type="entry name" value="CASPASE_P10"/>
    <property type="match status" value="1"/>
</dbReference>
<dbReference type="OrthoDB" id="6044770at2759"/>
<dbReference type="Gene3D" id="3.40.50.1460">
    <property type="match status" value="1"/>
</dbReference>
<dbReference type="GO" id="GO:0004197">
    <property type="term" value="F:cysteine-type endopeptidase activity"/>
    <property type="evidence" value="ECO:0007669"/>
    <property type="project" value="InterPro"/>
</dbReference>
<feature type="region of interest" description="Disordered" evidence="6">
    <location>
        <begin position="208"/>
        <end position="251"/>
    </location>
</feature>
<dbReference type="PANTHER" id="PTHR47901:SF8">
    <property type="entry name" value="CASPASE-3"/>
    <property type="match status" value="1"/>
</dbReference>
<keyword evidence="2" id="KW-0645">Protease</keyword>
<feature type="domain" description="Caspase family p20" evidence="8">
    <location>
        <begin position="259"/>
        <end position="379"/>
    </location>
</feature>
<feature type="domain" description="Caspase family p10" evidence="7">
    <location>
        <begin position="402"/>
        <end position="488"/>
    </location>
</feature>
<organism evidence="9 10">
    <name type="scientific">Pseudolycoriella hygida</name>
    <dbReference type="NCBI Taxonomy" id="35572"/>
    <lineage>
        <taxon>Eukaryota</taxon>
        <taxon>Metazoa</taxon>
        <taxon>Ecdysozoa</taxon>
        <taxon>Arthropoda</taxon>
        <taxon>Hexapoda</taxon>
        <taxon>Insecta</taxon>
        <taxon>Pterygota</taxon>
        <taxon>Neoptera</taxon>
        <taxon>Endopterygota</taxon>
        <taxon>Diptera</taxon>
        <taxon>Nematocera</taxon>
        <taxon>Sciaroidea</taxon>
        <taxon>Sciaridae</taxon>
        <taxon>Pseudolycoriella</taxon>
    </lineage>
</organism>
<protein>
    <submittedName>
        <fullName evidence="9">Caspase-8</fullName>
    </submittedName>
</protein>
<evidence type="ECO:0000256" key="3">
    <source>
        <dbReference type="ARBA" id="ARBA00022703"/>
    </source>
</evidence>
<evidence type="ECO:0000259" key="8">
    <source>
        <dbReference type="PROSITE" id="PS50208"/>
    </source>
</evidence>
<dbReference type="Proteomes" id="UP001151699">
    <property type="component" value="Chromosome C"/>
</dbReference>
<dbReference type="InterPro" id="IPR001309">
    <property type="entry name" value="Pept_C14_p20"/>
</dbReference>
<evidence type="ECO:0000313" key="9">
    <source>
        <dbReference type="EMBL" id="KAJ6636162.1"/>
    </source>
</evidence>
<dbReference type="Pfam" id="PF23725">
    <property type="entry name" value="Dredd_N"/>
    <property type="match status" value="1"/>
</dbReference>
<dbReference type="InterPro" id="IPR015917">
    <property type="entry name" value="Pept_C14A"/>
</dbReference>
<evidence type="ECO:0000313" key="10">
    <source>
        <dbReference type="Proteomes" id="UP001151699"/>
    </source>
</evidence>
<name>A0A9Q0RXH0_9DIPT</name>
<reference evidence="9" key="1">
    <citation type="submission" date="2022-07" db="EMBL/GenBank/DDBJ databases">
        <authorList>
            <person name="Trinca V."/>
            <person name="Uliana J.V.C."/>
            <person name="Torres T.T."/>
            <person name="Ward R.J."/>
            <person name="Monesi N."/>
        </authorList>
    </citation>
    <scope>NUCLEOTIDE SEQUENCE</scope>
    <source>
        <strain evidence="9">HSMRA1968</strain>
        <tissue evidence="9">Whole embryos</tissue>
    </source>
</reference>
<dbReference type="Pfam" id="PF00656">
    <property type="entry name" value="Peptidase_C14"/>
    <property type="match status" value="1"/>
</dbReference>
<evidence type="ECO:0000256" key="6">
    <source>
        <dbReference type="SAM" id="MobiDB-lite"/>
    </source>
</evidence>
<evidence type="ECO:0000256" key="1">
    <source>
        <dbReference type="ARBA" id="ARBA00010134"/>
    </source>
</evidence>
<keyword evidence="10" id="KW-1185">Reference proteome</keyword>
<feature type="compositionally biased region" description="Polar residues" evidence="6">
    <location>
        <begin position="239"/>
        <end position="248"/>
    </location>
</feature>
<dbReference type="AlphaFoldDB" id="A0A9Q0RXH0"/>
<evidence type="ECO:0000259" key="7">
    <source>
        <dbReference type="PROSITE" id="PS50207"/>
    </source>
</evidence>
<dbReference type="GO" id="GO:0006915">
    <property type="term" value="P:apoptotic process"/>
    <property type="evidence" value="ECO:0007669"/>
    <property type="project" value="UniProtKB-KW"/>
</dbReference>
<evidence type="ECO:0000256" key="5">
    <source>
        <dbReference type="RuleBase" id="RU003971"/>
    </source>
</evidence>
<evidence type="ECO:0000256" key="4">
    <source>
        <dbReference type="ARBA" id="ARBA00022801"/>
    </source>
</evidence>
<dbReference type="SUPFAM" id="SSF52129">
    <property type="entry name" value="Caspase-like"/>
    <property type="match status" value="1"/>
</dbReference>
<dbReference type="PRINTS" id="PR00376">
    <property type="entry name" value="IL1BCENZYME"/>
</dbReference>
<dbReference type="SMART" id="SM00115">
    <property type="entry name" value="CASc"/>
    <property type="match status" value="1"/>
</dbReference>
<sequence>MAASIIFLLYGDNPVNAKIGLQRLLVLYHAQNSQTTDIITQWILSQNDSQWRTKIVEILWTIKAKHVLQSLGLEVQDLQERFLDPSALRNAEISLQIHPILKGLYCICEQLEPIEAKQLIEFVYSKDDKSQRINFADERYLEVFLLHWLSELVIEAGQWFTDKTKRNVFCNVEVIIEFLNLNKPNLAKLLRNIVIRFNFTSNNRLPVDRKKNVTDDDGNDDHLKSKKSQSTEERPLVQSDRNIQNGNDNADRYRVERGTAGYVLIINQDHLPAKPLDRRDGTNKDKNALCQTFSAVGYEIVERTNLTNVQILSEVENIVKRSASSDSLIVCILSHGSKGVVYGSNSLPVKIDDIQERIVSKELLNKPKILIIQSCQGEEFQIAQPIEDSFTNSMYLASDGVPIKTVPMRCDFFVAMSTIPGYASIRHIIKGSWFIQALCKTIDNESHRKHFIEIMTMVKKEVTELRGDRDQCMVPICEDTFRKYFYFPTKMP</sequence>
<accession>A0A9Q0RXH0</accession>
<dbReference type="InterPro" id="IPR029030">
    <property type="entry name" value="Caspase-like_dom_sf"/>
</dbReference>
<comment type="caution">
    <text evidence="9">The sequence shown here is derived from an EMBL/GenBank/DDBJ whole genome shotgun (WGS) entry which is preliminary data.</text>
</comment>
<dbReference type="InterPro" id="IPR002138">
    <property type="entry name" value="Pept_C14_p10"/>
</dbReference>
<keyword evidence="3" id="KW-0053">Apoptosis</keyword>
<dbReference type="Pfam" id="PF23724">
    <property type="entry name" value="Dredd_2nd"/>
    <property type="match status" value="1"/>
</dbReference>
<dbReference type="PANTHER" id="PTHR47901">
    <property type="entry name" value="CASPASE RECRUITMENT DOMAIN-CONTAINING PROTEIN 18"/>
    <property type="match status" value="1"/>
</dbReference>
<dbReference type="GO" id="GO:0006508">
    <property type="term" value="P:proteolysis"/>
    <property type="evidence" value="ECO:0007669"/>
    <property type="project" value="UniProtKB-KW"/>
</dbReference>
<dbReference type="InterPro" id="IPR056259">
    <property type="entry name" value="Dredd_N"/>
</dbReference>
<comment type="similarity">
    <text evidence="1 5">Belongs to the peptidase C14A family.</text>
</comment>
<dbReference type="InterPro" id="IPR056260">
    <property type="entry name" value="Dredd_2nd"/>
</dbReference>
<dbReference type="EMBL" id="WJQU01000004">
    <property type="protein sequence ID" value="KAJ6636162.1"/>
    <property type="molecule type" value="Genomic_DNA"/>
</dbReference>
<evidence type="ECO:0000256" key="2">
    <source>
        <dbReference type="ARBA" id="ARBA00022670"/>
    </source>
</evidence>